<evidence type="ECO:0000313" key="2">
    <source>
        <dbReference type="Proteomes" id="UP000024635"/>
    </source>
</evidence>
<evidence type="ECO:0000313" key="1">
    <source>
        <dbReference type="EMBL" id="EYC23759.1"/>
    </source>
</evidence>
<dbReference type="Proteomes" id="UP000024635">
    <property type="component" value="Unassembled WGS sequence"/>
</dbReference>
<protein>
    <submittedName>
        <fullName evidence="1">Uncharacterized protein</fullName>
    </submittedName>
</protein>
<keyword evidence="2" id="KW-1185">Reference proteome</keyword>
<dbReference type="AlphaFoldDB" id="A0A016V7W8"/>
<reference evidence="2" key="1">
    <citation type="journal article" date="2015" name="Nat. Genet.">
        <title>The genome and transcriptome of the zoonotic hookworm Ancylostoma ceylanicum identify infection-specific gene families.</title>
        <authorList>
            <person name="Schwarz E.M."/>
            <person name="Hu Y."/>
            <person name="Antoshechkin I."/>
            <person name="Miller M.M."/>
            <person name="Sternberg P.W."/>
            <person name="Aroian R.V."/>
        </authorList>
    </citation>
    <scope>NUCLEOTIDE SEQUENCE</scope>
    <source>
        <strain evidence="2">HY135</strain>
    </source>
</reference>
<gene>
    <name evidence="1" type="primary">Acey_s0015.g2817</name>
    <name evidence="1" type="ORF">Y032_0015g2817</name>
</gene>
<accession>A0A016V7W8</accession>
<proteinExistence type="predicted"/>
<comment type="caution">
    <text evidence="1">The sequence shown here is derived from an EMBL/GenBank/DDBJ whole genome shotgun (WGS) entry which is preliminary data.</text>
</comment>
<name>A0A016V7W8_9BILA</name>
<sequence>MKQIPTAAIRSTATTAGLGELPSRNDGQLCAADLPQSVPRRSGCARESIGNKENPVDFACFAWISRRHSDTSAASPQNPIVSYWSIELLRFCVVNRAAFSPYYQSV</sequence>
<dbReference type="EMBL" id="JARK01001351">
    <property type="protein sequence ID" value="EYC23759.1"/>
    <property type="molecule type" value="Genomic_DNA"/>
</dbReference>
<organism evidence="1 2">
    <name type="scientific">Ancylostoma ceylanicum</name>
    <dbReference type="NCBI Taxonomy" id="53326"/>
    <lineage>
        <taxon>Eukaryota</taxon>
        <taxon>Metazoa</taxon>
        <taxon>Ecdysozoa</taxon>
        <taxon>Nematoda</taxon>
        <taxon>Chromadorea</taxon>
        <taxon>Rhabditida</taxon>
        <taxon>Rhabditina</taxon>
        <taxon>Rhabditomorpha</taxon>
        <taxon>Strongyloidea</taxon>
        <taxon>Ancylostomatidae</taxon>
        <taxon>Ancylostomatinae</taxon>
        <taxon>Ancylostoma</taxon>
    </lineage>
</organism>